<feature type="region of interest" description="Disordered" evidence="1">
    <location>
        <begin position="356"/>
        <end position="375"/>
    </location>
</feature>
<feature type="compositionally biased region" description="Low complexity" evidence="1">
    <location>
        <begin position="496"/>
        <end position="507"/>
    </location>
</feature>
<dbReference type="PANTHER" id="PTHR31355:SF7">
    <property type="entry name" value="MICROTUBULE-ASSOCIATED PROTEIN TORTIFOLIA1"/>
    <property type="match status" value="1"/>
</dbReference>
<feature type="compositionally biased region" description="Polar residues" evidence="1">
    <location>
        <begin position="406"/>
        <end position="423"/>
    </location>
</feature>
<evidence type="ECO:0000313" key="4">
    <source>
        <dbReference type="EMBL" id="CAK9261157.1"/>
    </source>
</evidence>
<dbReference type="Gene3D" id="1.25.10.10">
    <property type="entry name" value="Leucine-rich Repeat Variant"/>
    <property type="match status" value="2"/>
</dbReference>
<evidence type="ECO:0000259" key="3">
    <source>
        <dbReference type="Pfam" id="PF24714"/>
    </source>
</evidence>
<evidence type="ECO:0000313" key="5">
    <source>
        <dbReference type="Proteomes" id="UP001497444"/>
    </source>
</evidence>
<feature type="region of interest" description="Disordered" evidence="1">
    <location>
        <begin position="482"/>
        <end position="507"/>
    </location>
</feature>
<gene>
    <name evidence="4" type="ORF">CSSPJE1EN1_LOCUS6635</name>
</gene>
<dbReference type="InterPro" id="IPR011989">
    <property type="entry name" value="ARM-like"/>
</dbReference>
<accession>A0ABP0W2Z9</accession>
<dbReference type="SUPFAM" id="SSF48371">
    <property type="entry name" value="ARM repeat"/>
    <property type="match status" value="1"/>
</dbReference>
<evidence type="ECO:0000256" key="1">
    <source>
        <dbReference type="SAM" id="MobiDB-lite"/>
    </source>
</evidence>
<keyword evidence="5" id="KW-1185">Reference proteome</keyword>
<name>A0ABP0W2Z9_9BRYO</name>
<dbReference type="InterPro" id="IPR057599">
    <property type="entry name" value="TORTIFOLIA1/TORL1-2_C"/>
</dbReference>
<dbReference type="PANTHER" id="PTHR31355">
    <property type="entry name" value="MICROTUBULE-ASSOCIATED PROTEIN TORTIFOLIA1"/>
    <property type="match status" value="1"/>
</dbReference>
<proteinExistence type="predicted"/>
<feature type="region of interest" description="Disordered" evidence="1">
    <location>
        <begin position="403"/>
        <end position="443"/>
    </location>
</feature>
<feature type="compositionally biased region" description="Basic and acidic residues" evidence="1">
    <location>
        <begin position="733"/>
        <end position="753"/>
    </location>
</feature>
<feature type="region of interest" description="Disordered" evidence="1">
    <location>
        <begin position="727"/>
        <end position="762"/>
    </location>
</feature>
<evidence type="ECO:0000259" key="2">
    <source>
        <dbReference type="Pfam" id="PF24713"/>
    </source>
</evidence>
<feature type="domain" description="TORTIFOLIA1/SINE1-2 N-terminal" evidence="3">
    <location>
        <begin position="23"/>
        <end position="303"/>
    </location>
</feature>
<feature type="compositionally biased region" description="Polar residues" evidence="1">
    <location>
        <begin position="483"/>
        <end position="494"/>
    </location>
</feature>
<reference evidence="4" key="1">
    <citation type="submission" date="2024-02" db="EMBL/GenBank/DDBJ databases">
        <authorList>
            <consortium name="ELIXIR-Norway"/>
            <consortium name="Elixir Norway"/>
        </authorList>
    </citation>
    <scope>NUCLEOTIDE SEQUENCE</scope>
</reference>
<dbReference type="Proteomes" id="UP001497444">
    <property type="component" value="Chromosome 13"/>
</dbReference>
<dbReference type="InterPro" id="IPR016024">
    <property type="entry name" value="ARM-type_fold"/>
</dbReference>
<dbReference type="EMBL" id="OZ020108">
    <property type="protein sequence ID" value="CAK9261157.1"/>
    <property type="molecule type" value="Genomic_DNA"/>
</dbReference>
<dbReference type="Pfam" id="PF24714">
    <property type="entry name" value="TOR1L1_N"/>
    <property type="match status" value="1"/>
</dbReference>
<feature type="domain" description="TORTIFOLIA1/TORL1-2 C-terminal" evidence="2">
    <location>
        <begin position="770"/>
        <end position="902"/>
    </location>
</feature>
<organism evidence="4 5">
    <name type="scientific">Sphagnum jensenii</name>
    <dbReference type="NCBI Taxonomy" id="128206"/>
    <lineage>
        <taxon>Eukaryota</taxon>
        <taxon>Viridiplantae</taxon>
        <taxon>Streptophyta</taxon>
        <taxon>Embryophyta</taxon>
        <taxon>Bryophyta</taxon>
        <taxon>Sphagnophytina</taxon>
        <taxon>Sphagnopsida</taxon>
        <taxon>Sphagnales</taxon>
        <taxon>Sphagnaceae</taxon>
        <taxon>Sphagnum</taxon>
    </lineage>
</organism>
<dbReference type="Pfam" id="PF24713">
    <property type="entry name" value="TOR1L1_C"/>
    <property type="match status" value="1"/>
</dbReference>
<sequence length="905" mass="96355">MAQTRGGKGLRGSGGNKALLLIELKNRILSSLNKLADRDTQQLAVEDLERLSESLSSEGLSMLLSCLYDFTADAQQKSVVRRECIKMFGTLATLHREALKPHLHKIVANIVRRLKDPDSSIREACVEAMGILAAQIPAGGGAAAEAGSSISIFVKPLLEALGEQNRNLQVGASLCLARVIDCTKDPHTHTLQQLCPRIVKLLNSPSFLANASLLPAIGGLAQVPGVVNGSLLATLISSVEEELEGTEWATRKAAADTLACLATALGPALSTAKASCTAALVTCRFDKVKPVRDSVAEALQLWKTIPDVGACPVPPSAGGDARASKSGRLISLMKSGAAVNASFPATHVHSKVVSEKVGSSLKKKTPPPFSDKKPNPDFFHKLENSAMRDSGWQIEVTIPQGACSPTGLSVENGSTDDTTTSGALSEHHDANGMNPITEPDSPPLPNGFGGTLKCPKDEVPWMGISESATHEPEPTCWGDASVPVTSPDSSSGSYNEEAAGPDSAAAGPDWPMVYHQLQNMEHRQGIIMEMLQEFVIGVHETMEGLQGRVQRLERVVDDIAFSARGTSERMPIGGGSPTLESHNLERFLAAADFLGAKIQKANVGRTSLFADSIPQSGRSRDSLSSLKTADSIMSDAFDGVNIGGSPQSGLPGSGISETKRWVSSLASDFAGKLGSEYVESDQLGNNNQRSRDRASGPPPPPMQQGPGPSARIGWQASKDEATTVAAIRGARPSSDKPASHQNDKTTREYKSEYRSTTTGNNHKPNGGGAFWMLWSHATECVRSGDLNGAYREILGSGDELLLMRMMSRTGPVLHQLNPATALQLIRSLMQMLRQQSFLEAVIPWIQQVSDLVTSNGADSLGLLSGDVRKELVMCLQHASTMEFTESWMSNTISQLTVQLSNALSN</sequence>
<protein>
    <recommendedName>
        <fullName evidence="6">TOG domain-containing protein</fullName>
    </recommendedName>
</protein>
<evidence type="ECO:0008006" key="6">
    <source>
        <dbReference type="Google" id="ProtNLM"/>
    </source>
</evidence>
<feature type="region of interest" description="Disordered" evidence="1">
    <location>
        <begin position="680"/>
        <end position="713"/>
    </location>
</feature>
<dbReference type="InterPro" id="IPR033337">
    <property type="entry name" value="TORTIFOLIA1/SINE1-2"/>
</dbReference>
<dbReference type="InterPro" id="IPR057600">
    <property type="entry name" value="TORTIFOLIA1/SINE1-2_N"/>
</dbReference>